<dbReference type="AlphaFoldDB" id="A0A7I0HS90"/>
<dbReference type="RefSeq" id="WP_135770790.1">
    <property type="nucleotide sequence ID" value="NZ_RQFT01000008.1"/>
</dbReference>
<reference evidence="1 2" key="1">
    <citation type="journal article" date="2019" name="PLoS Negl. Trop. Dis.">
        <title>Revisiting the worldwide diversity of Leptospira species in the environment.</title>
        <authorList>
            <person name="Vincent A.T."/>
            <person name="Schiettekatte O."/>
            <person name="Bourhy P."/>
            <person name="Veyrier F.J."/>
            <person name="Picardeau M."/>
        </authorList>
    </citation>
    <scope>NUCLEOTIDE SEQUENCE [LARGE SCALE GENOMIC DNA]</scope>
    <source>
        <strain evidence="1 2">201800273</strain>
    </source>
</reference>
<dbReference type="Proteomes" id="UP000297641">
    <property type="component" value="Unassembled WGS sequence"/>
</dbReference>
<sequence>MDKALVNQLDFVISNATSAFIEALGMHWTNVERQQNGHSAAYDESSFNKLIEQYELGYNSIVNRSLAK</sequence>
<accession>A0A7I0HS90</accession>
<evidence type="ECO:0000313" key="2">
    <source>
        <dbReference type="Proteomes" id="UP000297641"/>
    </source>
</evidence>
<organism evidence="1 2">
    <name type="scientific">Leptospira bouyouniensis</name>
    <dbReference type="NCBI Taxonomy" id="2484911"/>
    <lineage>
        <taxon>Bacteria</taxon>
        <taxon>Pseudomonadati</taxon>
        <taxon>Spirochaetota</taxon>
        <taxon>Spirochaetia</taxon>
        <taxon>Leptospirales</taxon>
        <taxon>Leptospiraceae</taxon>
        <taxon>Leptospira</taxon>
    </lineage>
</organism>
<dbReference type="EMBL" id="RQFT01000008">
    <property type="protein sequence ID" value="TGL06462.1"/>
    <property type="molecule type" value="Genomic_DNA"/>
</dbReference>
<protein>
    <submittedName>
        <fullName evidence="1">Uncharacterized protein</fullName>
    </submittedName>
</protein>
<gene>
    <name evidence="1" type="ORF">EHQ43_08595</name>
</gene>
<name>A0A7I0HS90_9LEPT</name>
<proteinExistence type="predicted"/>
<evidence type="ECO:0000313" key="1">
    <source>
        <dbReference type="EMBL" id="TGL06462.1"/>
    </source>
</evidence>
<comment type="caution">
    <text evidence="1">The sequence shown here is derived from an EMBL/GenBank/DDBJ whole genome shotgun (WGS) entry which is preliminary data.</text>
</comment>